<dbReference type="Proteomes" id="UP000291213">
    <property type="component" value="Unassembled WGS sequence"/>
</dbReference>
<keyword evidence="1" id="KW-0812">Transmembrane</keyword>
<evidence type="ECO:0000256" key="1">
    <source>
        <dbReference type="SAM" id="Phobius"/>
    </source>
</evidence>
<dbReference type="EMBL" id="BDMD01000012">
    <property type="protein sequence ID" value="GBF08596.1"/>
    <property type="molecule type" value="Genomic_DNA"/>
</dbReference>
<evidence type="ECO:0000259" key="2">
    <source>
        <dbReference type="Pfam" id="PF05425"/>
    </source>
</evidence>
<dbReference type="GO" id="GO:0016020">
    <property type="term" value="C:membrane"/>
    <property type="evidence" value="ECO:0007669"/>
    <property type="project" value="InterPro"/>
</dbReference>
<organism evidence="3 4">
    <name type="scientific">Aeropyrum pernix</name>
    <dbReference type="NCBI Taxonomy" id="56636"/>
    <lineage>
        <taxon>Archaea</taxon>
        <taxon>Thermoproteota</taxon>
        <taxon>Thermoprotei</taxon>
        <taxon>Desulfurococcales</taxon>
        <taxon>Desulfurococcaceae</taxon>
        <taxon>Aeropyrum</taxon>
    </lineage>
</organism>
<dbReference type="InterPro" id="IPR008457">
    <property type="entry name" value="Cu-R_CopD_dom"/>
</dbReference>
<dbReference type="OrthoDB" id="378813at2157"/>
<evidence type="ECO:0000313" key="4">
    <source>
        <dbReference type="Proteomes" id="UP000291213"/>
    </source>
</evidence>
<proteinExistence type="predicted"/>
<feature type="transmembrane region" description="Helical" evidence="1">
    <location>
        <begin position="80"/>
        <end position="98"/>
    </location>
</feature>
<keyword evidence="1" id="KW-0472">Membrane</keyword>
<feature type="transmembrane region" description="Helical" evidence="1">
    <location>
        <begin position="53"/>
        <end position="74"/>
    </location>
</feature>
<dbReference type="Pfam" id="PF05425">
    <property type="entry name" value="CopD"/>
    <property type="match status" value="1"/>
</dbReference>
<protein>
    <recommendedName>
        <fullName evidence="2">Copper resistance protein D domain-containing protein</fullName>
    </recommendedName>
</protein>
<reference evidence="3 4" key="1">
    <citation type="submission" date="2017-02" db="EMBL/GenBank/DDBJ databases">
        <title>isolation and characterization of a novel temperate virus Aeropyrum globular virus 1 infecting hyperthermophilic archaeon Aeropyrum.</title>
        <authorList>
            <person name="Yumiya M."/>
            <person name="Yoshida T."/>
            <person name="Sako Y."/>
        </authorList>
    </citation>
    <scope>NUCLEOTIDE SEQUENCE [LARGE SCALE GENOMIC DNA]</scope>
    <source>
        <strain evidence="3 4">YK1-12-2013</strain>
    </source>
</reference>
<dbReference type="RefSeq" id="WP_131159660.1">
    <property type="nucleotide sequence ID" value="NZ_BDMD01000012.1"/>
</dbReference>
<comment type="caution">
    <text evidence="3">The sequence shown here is derived from an EMBL/GenBank/DDBJ whole genome shotgun (WGS) entry which is preliminary data.</text>
</comment>
<keyword evidence="1" id="KW-1133">Transmembrane helix</keyword>
<evidence type="ECO:0000313" key="3">
    <source>
        <dbReference type="EMBL" id="GBF08596.1"/>
    </source>
</evidence>
<dbReference type="AlphaFoldDB" id="A0A401H803"/>
<feature type="transmembrane region" description="Helical" evidence="1">
    <location>
        <begin position="12"/>
        <end position="32"/>
    </location>
</feature>
<name>A0A401H803_AERPX</name>
<gene>
    <name evidence="3" type="ORF">apy_03210</name>
</gene>
<feature type="transmembrane region" description="Helical" evidence="1">
    <location>
        <begin position="119"/>
        <end position="138"/>
    </location>
</feature>
<sequence>MVTDYQVAQLIHILAASVWIGGHIVIVLGYLPRFIATGDFRHLEQFESVYEKIGMPSLVIAAVTGLYMAVKLGWPEGPVASLVNLKIALLVATILLAVDARLRIIRRYRRRGSISTVDMAVHIVAVTLISILFAVVGWEIRY</sequence>
<accession>A0A401H803</accession>
<feature type="domain" description="Copper resistance protein D" evidence="2">
    <location>
        <begin position="48"/>
        <end position="136"/>
    </location>
</feature>